<dbReference type="RefSeq" id="WP_344779079.1">
    <property type="nucleotide sequence ID" value="NZ_BAABAH010000030.1"/>
</dbReference>
<dbReference type="InterPro" id="IPR011944">
    <property type="entry name" value="Steroid_delta5-4_isomerase"/>
</dbReference>
<dbReference type="InterPro" id="IPR032710">
    <property type="entry name" value="NTF2-like_dom_sf"/>
</dbReference>
<dbReference type="EMBL" id="BAABAH010000030">
    <property type="protein sequence ID" value="GAA3837112.1"/>
    <property type="molecule type" value="Genomic_DNA"/>
</dbReference>
<sequence length="129" mass="14097">MSEEQSARDLLDALQDAVANKNLDAVLELFDEDAVVFGTAAASVGAEEVRGYLTRVLEQEGTVRWEWDHVVPLLSDATVLAFAVVGTVGFDNEAGAAAEDRDPFRLTCVAVRSKGRWRLRHFHGSVPQV</sequence>
<evidence type="ECO:0000313" key="2">
    <source>
        <dbReference type="EMBL" id="GAA3837112.1"/>
    </source>
</evidence>
<name>A0ABP7J849_9ACTN</name>
<organism evidence="2 3">
    <name type="scientific">Nocardioides panacisoli</name>
    <dbReference type="NCBI Taxonomy" id="627624"/>
    <lineage>
        <taxon>Bacteria</taxon>
        <taxon>Bacillati</taxon>
        <taxon>Actinomycetota</taxon>
        <taxon>Actinomycetes</taxon>
        <taxon>Propionibacteriales</taxon>
        <taxon>Nocardioidaceae</taxon>
        <taxon>Nocardioides</taxon>
    </lineage>
</organism>
<dbReference type="Gene3D" id="3.10.450.50">
    <property type="match status" value="1"/>
</dbReference>
<proteinExistence type="predicted"/>
<evidence type="ECO:0000259" key="1">
    <source>
        <dbReference type="Pfam" id="PF13474"/>
    </source>
</evidence>
<dbReference type="NCBIfam" id="TIGR02246">
    <property type="entry name" value="SgcJ/EcaC family oxidoreductase"/>
    <property type="match status" value="1"/>
</dbReference>
<reference evidence="3" key="1">
    <citation type="journal article" date="2019" name="Int. J. Syst. Evol. Microbiol.">
        <title>The Global Catalogue of Microorganisms (GCM) 10K type strain sequencing project: providing services to taxonomists for standard genome sequencing and annotation.</title>
        <authorList>
            <consortium name="The Broad Institute Genomics Platform"/>
            <consortium name="The Broad Institute Genome Sequencing Center for Infectious Disease"/>
            <person name="Wu L."/>
            <person name="Ma J."/>
        </authorList>
    </citation>
    <scope>NUCLEOTIDE SEQUENCE [LARGE SCALE GENOMIC DNA]</scope>
    <source>
        <strain evidence="3">JCM 16953</strain>
    </source>
</reference>
<dbReference type="Proteomes" id="UP001501821">
    <property type="component" value="Unassembled WGS sequence"/>
</dbReference>
<protein>
    <recommendedName>
        <fullName evidence="1">SnoaL-like domain-containing protein</fullName>
    </recommendedName>
</protein>
<dbReference type="Pfam" id="PF13474">
    <property type="entry name" value="SnoaL_3"/>
    <property type="match status" value="1"/>
</dbReference>
<dbReference type="InterPro" id="IPR037401">
    <property type="entry name" value="SnoaL-like"/>
</dbReference>
<dbReference type="SUPFAM" id="SSF54427">
    <property type="entry name" value="NTF2-like"/>
    <property type="match status" value="1"/>
</dbReference>
<accession>A0ABP7J849</accession>
<keyword evidence="3" id="KW-1185">Reference proteome</keyword>
<comment type="caution">
    <text evidence="2">The sequence shown here is derived from an EMBL/GenBank/DDBJ whole genome shotgun (WGS) entry which is preliminary data.</text>
</comment>
<feature type="domain" description="SnoaL-like" evidence="1">
    <location>
        <begin position="8"/>
        <end position="127"/>
    </location>
</feature>
<evidence type="ECO:0000313" key="3">
    <source>
        <dbReference type="Proteomes" id="UP001501821"/>
    </source>
</evidence>
<gene>
    <name evidence="2" type="ORF">GCM10022242_42130</name>
</gene>